<dbReference type="EMBL" id="BSOB01000006">
    <property type="protein sequence ID" value="GLQ91822.1"/>
    <property type="molecule type" value="Genomic_DNA"/>
</dbReference>
<protein>
    <submittedName>
        <fullName evidence="1">Uncharacterized protein</fullName>
    </submittedName>
</protein>
<evidence type="ECO:0000313" key="1">
    <source>
        <dbReference type="EMBL" id="GLQ91822.1"/>
    </source>
</evidence>
<evidence type="ECO:0000313" key="2">
    <source>
        <dbReference type="Proteomes" id="UP001156670"/>
    </source>
</evidence>
<reference evidence="2" key="1">
    <citation type="journal article" date="2019" name="Int. J. Syst. Evol. Microbiol.">
        <title>The Global Catalogue of Microorganisms (GCM) 10K type strain sequencing project: providing services to taxonomists for standard genome sequencing and annotation.</title>
        <authorList>
            <consortium name="The Broad Institute Genomics Platform"/>
            <consortium name="The Broad Institute Genome Sequencing Center for Infectious Disease"/>
            <person name="Wu L."/>
            <person name="Ma J."/>
        </authorList>
    </citation>
    <scope>NUCLEOTIDE SEQUENCE [LARGE SCALE GENOMIC DNA]</scope>
    <source>
        <strain evidence="2">NBRC 111980</strain>
    </source>
</reference>
<proteinExistence type="predicted"/>
<accession>A0ABQ5XJK8</accession>
<sequence length="97" mass="10572">MGVLGELVVDVGERFPAVDIGFAYAEQVEVGSVQDQQLRHRLQPFPVSRIGESVGGDKNIVQFGVDRRCLPEKEDVKRAGTYGTANRVRAPFARASG</sequence>
<name>A0ABQ5XJK8_9GAMM</name>
<dbReference type="Proteomes" id="UP001156670">
    <property type="component" value="Unassembled WGS sequence"/>
</dbReference>
<gene>
    <name evidence="1" type="ORF">GCM10007901_07720</name>
</gene>
<comment type="caution">
    <text evidence="1">The sequence shown here is derived from an EMBL/GenBank/DDBJ whole genome shotgun (WGS) entry which is preliminary data.</text>
</comment>
<keyword evidence="2" id="KW-1185">Reference proteome</keyword>
<organism evidence="1 2">
    <name type="scientific">Dyella acidisoli</name>
    <dbReference type="NCBI Taxonomy" id="1867834"/>
    <lineage>
        <taxon>Bacteria</taxon>
        <taxon>Pseudomonadati</taxon>
        <taxon>Pseudomonadota</taxon>
        <taxon>Gammaproteobacteria</taxon>
        <taxon>Lysobacterales</taxon>
        <taxon>Rhodanobacteraceae</taxon>
        <taxon>Dyella</taxon>
    </lineage>
</organism>